<evidence type="ECO:0000313" key="8">
    <source>
        <dbReference type="Proteomes" id="UP000053201"/>
    </source>
</evidence>
<accession>A0A0L0HCZ7</accession>
<reference evidence="7 8" key="1">
    <citation type="submission" date="2009-08" db="EMBL/GenBank/DDBJ databases">
        <title>The Genome Sequence of Spizellomyces punctatus strain DAOM BR117.</title>
        <authorList>
            <consortium name="The Broad Institute Genome Sequencing Platform"/>
            <person name="Russ C."/>
            <person name="Cuomo C."/>
            <person name="Shea T."/>
            <person name="Young S.K."/>
            <person name="Zeng Q."/>
            <person name="Koehrsen M."/>
            <person name="Haas B."/>
            <person name="Borodovsky M."/>
            <person name="Guigo R."/>
            <person name="Alvarado L."/>
            <person name="Berlin A."/>
            <person name="Bochicchio J."/>
            <person name="Borenstein D."/>
            <person name="Chapman S."/>
            <person name="Chen Z."/>
            <person name="Engels R."/>
            <person name="Freedman E."/>
            <person name="Gellesch M."/>
            <person name="Goldberg J."/>
            <person name="Griggs A."/>
            <person name="Gujja S."/>
            <person name="Heiman D."/>
            <person name="Hepburn T."/>
            <person name="Howarth C."/>
            <person name="Jen D."/>
            <person name="Larson L."/>
            <person name="Lewis B."/>
            <person name="Mehta T."/>
            <person name="Park D."/>
            <person name="Pearson M."/>
            <person name="Roberts A."/>
            <person name="Saif S."/>
            <person name="Shenoy N."/>
            <person name="Sisk P."/>
            <person name="Stolte C."/>
            <person name="Sykes S."/>
            <person name="Thomson T."/>
            <person name="Walk T."/>
            <person name="White J."/>
            <person name="Yandava C."/>
            <person name="Burger G."/>
            <person name="Gray M.W."/>
            <person name="Holland P.W.H."/>
            <person name="King N."/>
            <person name="Lang F.B.F."/>
            <person name="Roger A.J."/>
            <person name="Ruiz-Trillo I."/>
            <person name="Lander E."/>
            <person name="Nusbaum C."/>
        </authorList>
    </citation>
    <scope>NUCLEOTIDE SEQUENCE [LARGE SCALE GENOMIC DNA]</scope>
    <source>
        <strain evidence="7 8">DAOM BR117</strain>
    </source>
</reference>
<dbReference type="GO" id="GO:0005634">
    <property type="term" value="C:nucleus"/>
    <property type="evidence" value="ECO:0007669"/>
    <property type="project" value="UniProtKB-SubCell"/>
</dbReference>
<dbReference type="PANTHER" id="PTHR33572">
    <property type="entry name" value="SPORE DEVELOPMENT REGULATOR VOSA"/>
    <property type="match status" value="1"/>
</dbReference>
<name>A0A0L0HCZ7_SPIPD</name>
<dbReference type="InterPro" id="IPR021740">
    <property type="entry name" value="Velvet"/>
</dbReference>
<feature type="region of interest" description="Disordered" evidence="5">
    <location>
        <begin position="106"/>
        <end position="139"/>
    </location>
</feature>
<dbReference type="AlphaFoldDB" id="A0A0L0HCZ7"/>
<feature type="compositionally biased region" description="Polar residues" evidence="5">
    <location>
        <begin position="125"/>
        <end position="139"/>
    </location>
</feature>
<dbReference type="Gene3D" id="2.60.40.3960">
    <property type="entry name" value="Velvet domain"/>
    <property type="match status" value="1"/>
</dbReference>
<gene>
    <name evidence="7" type="ORF">SPPG_06273</name>
</gene>
<dbReference type="eggNOG" id="ENOG502S1B4">
    <property type="taxonomic scope" value="Eukaryota"/>
</dbReference>
<dbReference type="Proteomes" id="UP000053201">
    <property type="component" value="Unassembled WGS sequence"/>
</dbReference>
<evidence type="ECO:0000256" key="3">
    <source>
        <dbReference type="ARBA" id="ARBA00023163"/>
    </source>
</evidence>
<dbReference type="PANTHER" id="PTHR33572:SF3">
    <property type="entry name" value="VELVET COMPLEX SUBUNIT B"/>
    <property type="match status" value="1"/>
</dbReference>
<dbReference type="RefSeq" id="XP_016606628.1">
    <property type="nucleotide sequence ID" value="XM_016754486.1"/>
</dbReference>
<keyword evidence="4" id="KW-0539">Nucleus</keyword>
<dbReference type="InterPro" id="IPR037525">
    <property type="entry name" value="Velvet_dom"/>
</dbReference>
<dbReference type="GeneID" id="27689596"/>
<dbReference type="STRING" id="645134.A0A0L0HCZ7"/>
<feature type="domain" description="Velvet" evidence="6">
    <location>
        <begin position="10"/>
        <end position="241"/>
    </location>
</feature>
<evidence type="ECO:0000256" key="5">
    <source>
        <dbReference type="SAM" id="MobiDB-lite"/>
    </source>
</evidence>
<evidence type="ECO:0000256" key="1">
    <source>
        <dbReference type="ARBA" id="ARBA00004123"/>
    </source>
</evidence>
<dbReference type="VEuPathDB" id="FungiDB:SPPG_06273"/>
<evidence type="ECO:0000256" key="2">
    <source>
        <dbReference type="ARBA" id="ARBA00023015"/>
    </source>
</evidence>
<dbReference type="InterPro" id="IPR038491">
    <property type="entry name" value="Velvet_dom_sf"/>
</dbReference>
<dbReference type="OrthoDB" id="5599552at2759"/>
<dbReference type="OMA" id="CSIWDES"/>
<keyword evidence="8" id="KW-1185">Reference proteome</keyword>
<comment type="subcellular location">
    <subcellularLocation>
        <location evidence="1">Nucleus</location>
    </subcellularLocation>
</comment>
<dbReference type="Pfam" id="PF11754">
    <property type="entry name" value="Velvet"/>
    <property type="match status" value="1"/>
</dbReference>
<dbReference type="PROSITE" id="PS51821">
    <property type="entry name" value="VELVET"/>
    <property type="match status" value="1"/>
</dbReference>
<dbReference type="EMBL" id="KQ257460">
    <property type="protein sequence ID" value="KNC98588.1"/>
    <property type="molecule type" value="Genomic_DNA"/>
</dbReference>
<evidence type="ECO:0000259" key="6">
    <source>
        <dbReference type="PROSITE" id="PS51821"/>
    </source>
</evidence>
<keyword evidence="3" id="KW-0804">Transcription</keyword>
<dbReference type="InParanoid" id="A0A0L0HCZ7"/>
<evidence type="ECO:0000256" key="4">
    <source>
        <dbReference type="ARBA" id="ARBA00023242"/>
    </source>
</evidence>
<proteinExistence type="predicted"/>
<evidence type="ECO:0000313" key="7">
    <source>
        <dbReference type="EMBL" id="KNC98588.1"/>
    </source>
</evidence>
<sequence length="267" mass="30062">MENRVGLHQDDDWTYELIVRQQPIRARMCGFAKTLERRLIDPPPILELIQSRGGVPVGVDYENGTAFICHASLRAEDGETDRSFVVRSLNPPEDYRADAQKMTRRPSLDYPAYASNSHRPAYRSPPSTTATASPQETSTPDETVYKTLVGGVVVPCSFLHDLQGRPGMYFVFHDLNIRTRGIYRLHFAVMSLKGYLPMSRAMATVVSEPFEVFTPAFFPGTMESTELSRAFARQGVPIHLRQDYSAIRLQPFHKPKRAAAENNGAEE</sequence>
<protein>
    <recommendedName>
        <fullName evidence="6">Velvet domain-containing protein</fullName>
    </recommendedName>
</protein>
<keyword evidence="2" id="KW-0805">Transcription regulation</keyword>
<organism evidence="7 8">
    <name type="scientific">Spizellomyces punctatus (strain DAOM BR117)</name>
    <dbReference type="NCBI Taxonomy" id="645134"/>
    <lineage>
        <taxon>Eukaryota</taxon>
        <taxon>Fungi</taxon>
        <taxon>Fungi incertae sedis</taxon>
        <taxon>Chytridiomycota</taxon>
        <taxon>Chytridiomycota incertae sedis</taxon>
        <taxon>Chytridiomycetes</taxon>
        <taxon>Spizellomycetales</taxon>
        <taxon>Spizellomycetaceae</taxon>
        <taxon>Spizellomyces</taxon>
    </lineage>
</organism>